<evidence type="ECO:0000256" key="3">
    <source>
        <dbReference type="ARBA" id="ARBA00022989"/>
    </source>
</evidence>
<evidence type="ECO:0000256" key="1">
    <source>
        <dbReference type="ARBA" id="ARBA00004141"/>
    </source>
</evidence>
<evidence type="ECO:0000256" key="4">
    <source>
        <dbReference type="ARBA" id="ARBA00023136"/>
    </source>
</evidence>
<comment type="similarity">
    <text evidence="5">Belongs to the SAT4 family.</text>
</comment>
<protein>
    <recommendedName>
        <fullName evidence="8">Rhodopsin domain-containing protein</fullName>
    </recommendedName>
</protein>
<sequence length="373" mass="41650">MSSSIQPPPGGNQSQTEALMGMTIAMLSFSTIFVSLRFLVRIYVVKSVWWDDWTILLALLGTAVGAGLDIVEFHYGYGHHRYYIDGPAYGRFAYYSYGEWIQTFATLMWTKISICFFLSRIPATKVLRRPMFIAIIVLFISNLILTLLWILQCIPVKATWDLTISGKCFTKSQLLEIILAQGIISISLRKKIGLCLLMGLGVITGACCIVRNVLNWTNESTDSTWDSVSNWMWRALEVNFGIAAACLPSIYPGYSAVRRYFHNYHFSTDQTRTQSGKARIWLNADQTTRNTTPATTSAAGNAADPNILRPEAAILMSTDIHIQRANSKDSIEELMEGAGPAARWESWGESGSEEQEERSVGHAKTSRDTNSLV</sequence>
<feature type="transmembrane region" description="Helical" evidence="7">
    <location>
        <begin position="20"/>
        <end position="40"/>
    </location>
</feature>
<feature type="compositionally biased region" description="Low complexity" evidence="6">
    <location>
        <begin position="284"/>
        <end position="299"/>
    </location>
</feature>
<feature type="transmembrane region" description="Helical" evidence="7">
    <location>
        <begin position="131"/>
        <end position="151"/>
    </location>
</feature>
<dbReference type="PANTHER" id="PTHR33048">
    <property type="entry name" value="PTH11-LIKE INTEGRAL MEMBRANE PROTEIN (AFU_ORTHOLOGUE AFUA_5G11245)"/>
    <property type="match status" value="1"/>
</dbReference>
<feature type="region of interest" description="Disordered" evidence="6">
    <location>
        <begin position="334"/>
        <end position="373"/>
    </location>
</feature>
<proteinExistence type="inferred from homology"/>
<organism evidence="9 10">
    <name type="scientific">Heterodermia speciosa</name>
    <dbReference type="NCBI Taxonomy" id="116794"/>
    <lineage>
        <taxon>Eukaryota</taxon>
        <taxon>Fungi</taxon>
        <taxon>Dikarya</taxon>
        <taxon>Ascomycota</taxon>
        <taxon>Pezizomycotina</taxon>
        <taxon>Lecanoromycetes</taxon>
        <taxon>OSLEUM clade</taxon>
        <taxon>Lecanoromycetidae</taxon>
        <taxon>Caliciales</taxon>
        <taxon>Physciaceae</taxon>
        <taxon>Heterodermia</taxon>
    </lineage>
</organism>
<feature type="domain" description="Rhodopsin" evidence="8">
    <location>
        <begin position="36"/>
        <end position="252"/>
    </location>
</feature>
<dbReference type="Proteomes" id="UP000664521">
    <property type="component" value="Unassembled WGS sequence"/>
</dbReference>
<dbReference type="OrthoDB" id="5022096at2759"/>
<dbReference type="Pfam" id="PF20684">
    <property type="entry name" value="Fung_rhodopsin"/>
    <property type="match status" value="1"/>
</dbReference>
<feature type="region of interest" description="Disordered" evidence="6">
    <location>
        <begin position="284"/>
        <end position="303"/>
    </location>
</feature>
<name>A0A8H3F4V1_9LECA</name>
<evidence type="ECO:0000256" key="5">
    <source>
        <dbReference type="ARBA" id="ARBA00038359"/>
    </source>
</evidence>
<dbReference type="GO" id="GO:0016020">
    <property type="term" value="C:membrane"/>
    <property type="evidence" value="ECO:0007669"/>
    <property type="project" value="UniProtKB-SubCell"/>
</dbReference>
<evidence type="ECO:0000313" key="10">
    <source>
        <dbReference type="Proteomes" id="UP000664521"/>
    </source>
</evidence>
<dbReference type="PANTHER" id="PTHR33048:SF47">
    <property type="entry name" value="INTEGRAL MEMBRANE PROTEIN-RELATED"/>
    <property type="match status" value="1"/>
</dbReference>
<feature type="transmembrane region" description="Helical" evidence="7">
    <location>
        <begin position="195"/>
        <end position="214"/>
    </location>
</feature>
<feature type="transmembrane region" description="Helical" evidence="7">
    <location>
        <begin position="234"/>
        <end position="254"/>
    </location>
</feature>
<comment type="subcellular location">
    <subcellularLocation>
        <location evidence="1">Membrane</location>
        <topology evidence="1">Multi-pass membrane protein</topology>
    </subcellularLocation>
</comment>
<gene>
    <name evidence="9" type="ORF">HETSPECPRED_003695</name>
</gene>
<keyword evidence="10" id="KW-1185">Reference proteome</keyword>
<evidence type="ECO:0000256" key="2">
    <source>
        <dbReference type="ARBA" id="ARBA00022692"/>
    </source>
</evidence>
<evidence type="ECO:0000313" key="9">
    <source>
        <dbReference type="EMBL" id="CAF9918196.1"/>
    </source>
</evidence>
<feature type="transmembrane region" description="Helical" evidence="7">
    <location>
        <begin position="100"/>
        <end position="119"/>
    </location>
</feature>
<accession>A0A8H3F4V1</accession>
<reference evidence="9" key="1">
    <citation type="submission" date="2021-03" db="EMBL/GenBank/DDBJ databases">
        <authorList>
            <person name="Tagirdzhanova G."/>
        </authorList>
    </citation>
    <scope>NUCLEOTIDE SEQUENCE</scope>
</reference>
<keyword evidence="2 7" id="KW-0812">Transmembrane</keyword>
<feature type="transmembrane region" description="Helical" evidence="7">
    <location>
        <begin position="52"/>
        <end position="71"/>
    </location>
</feature>
<keyword evidence="4 7" id="KW-0472">Membrane</keyword>
<evidence type="ECO:0000256" key="6">
    <source>
        <dbReference type="SAM" id="MobiDB-lite"/>
    </source>
</evidence>
<evidence type="ECO:0000259" key="8">
    <source>
        <dbReference type="Pfam" id="PF20684"/>
    </source>
</evidence>
<dbReference type="AlphaFoldDB" id="A0A8H3F4V1"/>
<comment type="caution">
    <text evidence="9">The sequence shown here is derived from an EMBL/GenBank/DDBJ whole genome shotgun (WGS) entry which is preliminary data.</text>
</comment>
<dbReference type="InterPro" id="IPR052337">
    <property type="entry name" value="SAT4-like"/>
</dbReference>
<dbReference type="EMBL" id="CAJPDS010000021">
    <property type="protein sequence ID" value="CAF9918196.1"/>
    <property type="molecule type" value="Genomic_DNA"/>
</dbReference>
<keyword evidence="3 7" id="KW-1133">Transmembrane helix</keyword>
<evidence type="ECO:0000256" key="7">
    <source>
        <dbReference type="SAM" id="Phobius"/>
    </source>
</evidence>
<dbReference type="InterPro" id="IPR049326">
    <property type="entry name" value="Rhodopsin_dom_fungi"/>
</dbReference>